<reference evidence="1 2" key="1">
    <citation type="submission" date="2019-03" db="EMBL/GenBank/DDBJ databases">
        <title>Draft genome sequences of novel Actinobacteria.</title>
        <authorList>
            <person name="Sahin N."/>
            <person name="Ay H."/>
            <person name="Saygin H."/>
        </authorList>
    </citation>
    <scope>NUCLEOTIDE SEQUENCE [LARGE SCALE GENOMIC DNA]</scope>
    <source>
        <strain evidence="1 2">5K138</strain>
    </source>
</reference>
<comment type="caution">
    <text evidence="1">The sequence shown here is derived from an EMBL/GenBank/DDBJ whole genome shotgun (WGS) entry which is preliminary data.</text>
</comment>
<proteinExistence type="predicted"/>
<dbReference type="EMBL" id="SMKZ01000028">
    <property type="protein sequence ID" value="TDE07987.1"/>
    <property type="molecule type" value="Genomic_DNA"/>
</dbReference>
<dbReference type="AlphaFoldDB" id="A0A4R5D601"/>
<dbReference type="RefSeq" id="WP_131897306.1">
    <property type="nucleotide sequence ID" value="NZ_SMKZ01000028.1"/>
</dbReference>
<dbReference type="OrthoDB" id="9788221at2"/>
<dbReference type="InParanoid" id="A0A4R5D601"/>
<protein>
    <submittedName>
        <fullName evidence="1">PhzF family phenazine biosynthesis protein</fullName>
    </submittedName>
</protein>
<dbReference type="Pfam" id="PF02567">
    <property type="entry name" value="PhzC-PhzF"/>
    <property type="match status" value="1"/>
</dbReference>
<accession>A0A4R5D601</accession>
<dbReference type="GO" id="GO:0005737">
    <property type="term" value="C:cytoplasm"/>
    <property type="evidence" value="ECO:0007669"/>
    <property type="project" value="TreeGrafter"/>
</dbReference>
<organism evidence="1 2">
    <name type="scientific">Jiangella asiatica</name>
    <dbReference type="NCBI Taxonomy" id="2530372"/>
    <lineage>
        <taxon>Bacteria</taxon>
        <taxon>Bacillati</taxon>
        <taxon>Actinomycetota</taxon>
        <taxon>Actinomycetes</taxon>
        <taxon>Jiangellales</taxon>
        <taxon>Jiangellaceae</taxon>
        <taxon>Jiangella</taxon>
    </lineage>
</organism>
<dbReference type="Gene3D" id="3.10.310.10">
    <property type="entry name" value="Diaminopimelate Epimerase, Chain A, domain 1"/>
    <property type="match status" value="2"/>
</dbReference>
<sequence length="277" mass="28541">MPEVVVIDACLRDGRGGSPTAVVEETPLSDDERRRIPLMTGASHAVFVAAGEGRAALRFFTAEGELPACGHGTIAALAFLAGNQRFRGVLRTAAGVFTGWSQNEGAQLRAGFETGPVKFREPCPHERRPVLAALGIAPDDAVAGARIASIGRERMLVPLGSRSALAALEPDFTGLRVVCDRLGLLGCYVYSRPDSGGRLAARMFAPSIGVEEDIANANSTACLAALLAGQGLKSITVDMGDALGSPAAITAAAPAGARAGIRLGGTAIVNRRDTLAL</sequence>
<dbReference type="SUPFAM" id="SSF54506">
    <property type="entry name" value="Diaminopimelate epimerase-like"/>
    <property type="match status" value="1"/>
</dbReference>
<name>A0A4R5D601_9ACTN</name>
<dbReference type="InterPro" id="IPR003719">
    <property type="entry name" value="Phenazine_PhzF-like"/>
</dbReference>
<dbReference type="PANTHER" id="PTHR13774">
    <property type="entry name" value="PHENAZINE BIOSYNTHESIS PROTEIN"/>
    <property type="match status" value="1"/>
</dbReference>
<dbReference type="Proteomes" id="UP000294739">
    <property type="component" value="Unassembled WGS sequence"/>
</dbReference>
<evidence type="ECO:0000313" key="1">
    <source>
        <dbReference type="EMBL" id="TDE07987.1"/>
    </source>
</evidence>
<keyword evidence="2" id="KW-1185">Reference proteome</keyword>
<dbReference type="PIRSF" id="PIRSF016184">
    <property type="entry name" value="PhzC_PhzF"/>
    <property type="match status" value="1"/>
</dbReference>
<dbReference type="NCBIfam" id="TIGR00654">
    <property type="entry name" value="PhzF_family"/>
    <property type="match status" value="1"/>
</dbReference>
<gene>
    <name evidence="1" type="ORF">E1269_18775</name>
</gene>
<evidence type="ECO:0000313" key="2">
    <source>
        <dbReference type="Proteomes" id="UP000294739"/>
    </source>
</evidence>
<dbReference type="GO" id="GO:0016853">
    <property type="term" value="F:isomerase activity"/>
    <property type="evidence" value="ECO:0007669"/>
    <property type="project" value="TreeGrafter"/>
</dbReference>